<keyword evidence="1" id="KW-0378">Hydrolase</keyword>
<dbReference type="InterPro" id="IPR001650">
    <property type="entry name" value="Helicase_C-like"/>
</dbReference>
<dbReference type="Pfam" id="PF00176">
    <property type="entry name" value="SNF2-rel_dom"/>
    <property type="match status" value="1"/>
</dbReference>
<dbReference type="InterPro" id="IPR027417">
    <property type="entry name" value="P-loop_NTPase"/>
</dbReference>
<keyword evidence="4" id="KW-0347">Helicase</keyword>
<dbReference type="SUPFAM" id="SSF52540">
    <property type="entry name" value="P-loop containing nucleoside triphosphate hydrolases"/>
    <property type="match status" value="2"/>
</dbReference>
<keyword evidence="4" id="KW-0067">ATP-binding</keyword>
<dbReference type="GO" id="GO:0005524">
    <property type="term" value="F:ATP binding"/>
    <property type="evidence" value="ECO:0007669"/>
    <property type="project" value="InterPro"/>
</dbReference>
<accession>A0A3B0V5F1</accession>
<reference evidence="4" key="1">
    <citation type="submission" date="2018-06" db="EMBL/GenBank/DDBJ databases">
        <authorList>
            <person name="Zhirakovskaya E."/>
        </authorList>
    </citation>
    <scope>NUCLEOTIDE SEQUENCE</scope>
</reference>
<dbReference type="GO" id="GO:0016787">
    <property type="term" value="F:hydrolase activity"/>
    <property type="evidence" value="ECO:0007669"/>
    <property type="project" value="UniProtKB-KW"/>
</dbReference>
<dbReference type="SMART" id="SM00487">
    <property type="entry name" value="DEXDc"/>
    <property type="match status" value="1"/>
</dbReference>
<protein>
    <submittedName>
        <fullName evidence="4">DNA/RNA helicases, SNF2 family</fullName>
    </submittedName>
</protein>
<organism evidence="4">
    <name type="scientific">hydrothermal vent metagenome</name>
    <dbReference type="NCBI Taxonomy" id="652676"/>
    <lineage>
        <taxon>unclassified sequences</taxon>
        <taxon>metagenomes</taxon>
        <taxon>ecological metagenomes</taxon>
    </lineage>
</organism>
<evidence type="ECO:0000259" key="2">
    <source>
        <dbReference type="PROSITE" id="PS51192"/>
    </source>
</evidence>
<gene>
    <name evidence="4" type="ORF">MNBD_DELTA03-986</name>
</gene>
<dbReference type="Gene3D" id="3.40.50.300">
    <property type="entry name" value="P-loop containing nucleotide triphosphate hydrolases"/>
    <property type="match status" value="1"/>
</dbReference>
<dbReference type="InterPro" id="IPR049730">
    <property type="entry name" value="SNF2/RAD54-like_C"/>
</dbReference>
<dbReference type="InterPro" id="IPR014001">
    <property type="entry name" value="Helicase_ATP-bd"/>
</dbReference>
<keyword evidence="4" id="KW-0547">Nucleotide-binding</keyword>
<evidence type="ECO:0000256" key="1">
    <source>
        <dbReference type="ARBA" id="ARBA00022801"/>
    </source>
</evidence>
<evidence type="ECO:0000259" key="3">
    <source>
        <dbReference type="PROSITE" id="PS51194"/>
    </source>
</evidence>
<name>A0A3B0V5F1_9ZZZZ</name>
<dbReference type="CDD" id="cd18793">
    <property type="entry name" value="SF2_C_SNF"/>
    <property type="match status" value="1"/>
</dbReference>
<dbReference type="Gene3D" id="3.40.50.10810">
    <property type="entry name" value="Tandem AAA-ATPase domain"/>
    <property type="match status" value="1"/>
</dbReference>
<dbReference type="PANTHER" id="PTHR10799">
    <property type="entry name" value="SNF2/RAD54 HELICASE FAMILY"/>
    <property type="match status" value="1"/>
</dbReference>
<dbReference type="InterPro" id="IPR038718">
    <property type="entry name" value="SNF2-like_sf"/>
</dbReference>
<dbReference type="EMBL" id="UOEX01000155">
    <property type="protein sequence ID" value="VAW36120.1"/>
    <property type="molecule type" value="Genomic_DNA"/>
</dbReference>
<feature type="domain" description="Helicase C-terminal" evidence="3">
    <location>
        <begin position="1231"/>
        <end position="1381"/>
    </location>
</feature>
<dbReference type="CDD" id="cd18012">
    <property type="entry name" value="DEXQc_arch_SWI2_SNF2"/>
    <property type="match status" value="1"/>
</dbReference>
<dbReference type="Pfam" id="PF00271">
    <property type="entry name" value="Helicase_C"/>
    <property type="match status" value="1"/>
</dbReference>
<sequence>MPLDRPAFDMPIISSPLKNFTRIYQKLPPFSRLVLQLASVIHEPINLSTLLKCLYDCEISTDVSRADYARQIHPCLAHLREKNLLNARCQCHNDIVEIIARLAVKEDHFNTIAQAVRAVLPSIPISYKADKSASRRDIRDLRIALYSHDTTAFHQHLINYYQRSPAASSPHPIVNICGRAFSASWMATMPDHIQFLALHEILKDHQGRLLPITDHLNYLEYGIDEEKPPMLRHPSFMYLLLSSLLLRGEFERAEKILAAHDGQLTGLGLDGWRAVLKGDMEEALTIFMADLQVLRQTNNDEEAYFTGFEGVLFFLALLQSKSPEAASLRHKIYTDRKPLKGSRLYRQTYQILFDVFICRQKEVTDPQLRAIDYAPPAFNSISSLFAGLAAFWLEGRMAPELQAALTSNFERAALNGYHWLAQEMAEILYLASGDSGYREAAAAWRNNWQTQPLIKAIRHEEPWQRAVRGLKSIINHAAAVSEQSIRLIWLLTIDETSGAVIAITPKEQKFSHQTGWSKGRVLSLQKIAMPSALRDLSVQDKSICAAIHKKAGNSRNMEYYFDIEQAIPAMINHPLIFRDHEELLHLEIIQAEPQLRIKNERRNVAIKFTPFPTADETIITRFCPPGRVMVYQLTETSHKIADMIGASGLLVPEKAKGRVLDLLAGIAGHIPVYSDFSAPAATLRNINSDSKIYCQIVPNRGGFDISFNIKPLGARGPALKPGAGARIIIADIDGERLQTIRDLSMEEETAHDIVSACPSMGRLPDDNWHWLLPDLQDCLNFLLELQPLSNNVVIEWPQGENLRIKQRAGVEQLYLKVNKHKNWFAINGKLQVDDKHLIEIRQLLDLVKQHNSRFVPLSEQEYLSLTEDLFQHLNDINAITSRQDDLLRLPQAAAPLLHNLTANLGKLESDEHWLDAAKRIDEAEAYTPELPSTLNASLRSYQREGFTWMARLAYLNCGACLADEMGLGKTVQALALMLDQAAHGPCLVLAPTSVCYNWINEAQRFAPTLNCVSLNPTDRQQTIDELRPFDLLITSYGLLQQEAEMLTARQWQVIVLDEAQAIKNMATKRSKAAMRLKGRFKMITTGTPLENNLGELWNLFNFINPGILGSITSFNHRFAIPIERDKSREAQQRLKKIIRPFILRRLKSQVLDDLPPRTEINLHVKLSPEEAAFYETLRREALNILEIAPQQHRNMRILAEIMRLRQACCNPAMVEPGIPIKSSKLAIFEELIDELLLNGHKVLVFSQFVGHLTILKNFLDKKEISYQYLDGSTPARERKKRVEAFQAGEGDIFLISLKAGGLGLNLTAANYVIHMDPWWNPAVEDQASDRIHRIGQKRPVTIYRLITKDTIEEKIVTLHKEKRELADNLLQGTDLNHKISATELLALLQDDNGPA</sequence>
<proteinExistence type="predicted"/>
<dbReference type="PROSITE" id="PS51192">
    <property type="entry name" value="HELICASE_ATP_BIND_1"/>
    <property type="match status" value="1"/>
</dbReference>
<dbReference type="SMART" id="SM00490">
    <property type="entry name" value="HELICc"/>
    <property type="match status" value="1"/>
</dbReference>
<feature type="domain" description="Helicase ATP-binding" evidence="2">
    <location>
        <begin position="950"/>
        <end position="1106"/>
    </location>
</feature>
<dbReference type="InterPro" id="IPR000330">
    <property type="entry name" value="SNF2_N"/>
</dbReference>
<evidence type="ECO:0000313" key="4">
    <source>
        <dbReference type="EMBL" id="VAW36120.1"/>
    </source>
</evidence>
<dbReference type="PROSITE" id="PS51194">
    <property type="entry name" value="HELICASE_CTER"/>
    <property type="match status" value="1"/>
</dbReference>
<dbReference type="GO" id="GO:0004386">
    <property type="term" value="F:helicase activity"/>
    <property type="evidence" value="ECO:0007669"/>
    <property type="project" value="UniProtKB-KW"/>
</dbReference>